<dbReference type="InParanoid" id="A0A2K1IC94"/>
<evidence type="ECO:0000313" key="2">
    <source>
        <dbReference type="EMBL" id="PNR26905.1"/>
    </source>
</evidence>
<gene>
    <name evidence="2" type="ORF">PHYPA_030386</name>
</gene>
<protein>
    <recommendedName>
        <fullName evidence="1">Glyoxal oxidase N-terminal domain-containing protein</fullName>
    </recommendedName>
</protein>
<dbReference type="PaxDb" id="3218-PP1S217_42V6.1"/>
<reference evidence="3" key="3">
    <citation type="submission" date="2020-12" db="UniProtKB">
        <authorList>
            <consortium name="EnsemblPlants"/>
        </authorList>
    </citation>
    <scope>IDENTIFICATION</scope>
</reference>
<dbReference type="EMBL" id="ABEU02000026">
    <property type="protein sequence ID" value="PNR26905.1"/>
    <property type="molecule type" value="Genomic_DNA"/>
</dbReference>
<dbReference type="EnsemblPlants" id="Pp3c26_8200V3.1">
    <property type="protein sequence ID" value="Pp3c26_8200V3.1"/>
    <property type="gene ID" value="Pp3c26_8200"/>
</dbReference>
<dbReference type="Gramene" id="Pp3c26_8200V3.1">
    <property type="protein sequence ID" value="Pp3c26_8200V3.1"/>
    <property type="gene ID" value="Pp3c26_8200"/>
</dbReference>
<reference evidence="2 4" key="1">
    <citation type="journal article" date="2008" name="Science">
        <title>The Physcomitrella genome reveals evolutionary insights into the conquest of land by plants.</title>
        <authorList>
            <person name="Rensing S."/>
            <person name="Lang D."/>
            <person name="Zimmer A."/>
            <person name="Terry A."/>
            <person name="Salamov A."/>
            <person name="Shapiro H."/>
            <person name="Nishiyama T."/>
            <person name="Perroud P.-F."/>
            <person name="Lindquist E."/>
            <person name="Kamisugi Y."/>
            <person name="Tanahashi T."/>
            <person name="Sakakibara K."/>
            <person name="Fujita T."/>
            <person name="Oishi K."/>
            <person name="Shin-I T."/>
            <person name="Kuroki Y."/>
            <person name="Toyoda A."/>
            <person name="Suzuki Y."/>
            <person name="Hashimoto A."/>
            <person name="Yamaguchi K."/>
            <person name="Sugano A."/>
            <person name="Kohara Y."/>
            <person name="Fujiyama A."/>
            <person name="Anterola A."/>
            <person name="Aoki S."/>
            <person name="Ashton N."/>
            <person name="Barbazuk W.B."/>
            <person name="Barker E."/>
            <person name="Bennetzen J."/>
            <person name="Bezanilla M."/>
            <person name="Blankenship R."/>
            <person name="Cho S.H."/>
            <person name="Dutcher S."/>
            <person name="Estelle M."/>
            <person name="Fawcett J.A."/>
            <person name="Gundlach H."/>
            <person name="Hanada K."/>
            <person name="Heyl A."/>
            <person name="Hicks K.A."/>
            <person name="Hugh J."/>
            <person name="Lohr M."/>
            <person name="Mayer K."/>
            <person name="Melkozernov A."/>
            <person name="Murata T."/>
            <person name="Nelson D."/>
            <person name="Pils B."/>
            <person name="Prigge M."/>
            <person name="Reiss B."/>
            <person name="Renner T."/>
            <person name="Rombauts S."/>
            <person name="Rushton P."/>
            <person name="Sanderfoot A."/>
            <person name="Schween G."/>
            <person name="Shiu S.-H."/>
            <person name="Stueber K."/>
            <person name="Theodoulou F.L."/>
            <person name="Tu H."/>
            <person name="Van de Peer Y."/>
            <person name="Verrier P.J."/>
            <person name="Waters E."/>
            <person name="Wood A."/>
            <person name="Yang L."/>
            <person name="Cove D."/>
            <person name="Cuming A."/>
            <person name="Hasebe M."/>
            <person name="Lucas S."/>
            <person name="Mishler D.B."/>
            <person name="Reski R."/>
            <person name="Grigoriev I."/>
            <person name="Quatrano R.S."/>
            <person name="Boore J.L."/>
        </authorList>
    </citation>
    <scope>NUCLEOTIDE SEQUENCE [LARGE SCALE GENOMIC DNA]</scope>
    <source>
        <strain evidence="3 4">cv. Gransden 2004</strain>
    </source>
</reference>
<name>A0A2K1IC94_PHYPA</name>
<organism evidence="2">
    <name type="scientific">Physcomitrium patens</name>
    <name type="common">Spreading-leaved earth moss</name>
    <name type="synonym">Physcomitrella patens</name>
    <dbReference type="NCBI Taxonomy" id="3218"/>
    <lineage>
        <taxon>Eukaryota</taxon>
        <taxon>Viridiplantae</taxon>
        <taxon>Streptophyta</taxon>
        <taxon>Embryophyta</taxon>
        <taxon>Bryophyta</taxon>
        <taxon>Bryophytina</taxon>
        <taxon>Bryopsida</taxon>
        <taxon>Funariidae</taxon>
        <taxon>Funariales</taxon>
        <taxon>Funariaceae</taxon>
        <taxon>Physcomitrium</taxon>
    </lineage>
</organism>
<reference evidence="2 4" key="2">
    <citation type="journal article" date="2018" name="Plant J.">
        <title>The Physcomitrella patens chromosome-scale assembly reveals moss genome structure and evolution.</title>
        <authorList>
            <person name="Lang D."/>
            <person name="Ullrich K.K."/>
            <person name="Murat F."/>
            <person name="Fuchs J."/>
            <person name="Jenkins J."/>
            <person name="Haas F.B."/>
            <person name="Piednoel M."/>
            <person name="Gundlach H."/>
            <person name="Van Bel M."/>
            <person name="Meyberg R."/>
            <person name="Vives C."/>
            <person name="Morata J."/>
            <person name="Symeonidi A."/>
            <person name="Hiss M."/>
            <person name="Muchero W."/>
            <person name="Kamisugi Y."/>
            <person name="Saleh O."/>
            <person name="Blanc G."/>
            <person name="Decker E.L."/>
            <person name="van Gessel N."/>
            <person name="Grimwood J."/>
            <person name="Hayes R.D."/>
            <person name="Graham S.W."/>
            <person name="Gunter L.E."/>
            <person name="McDaniel S.F."/>
            <person name="Hoernstein S.N.W."/>
            <person name="Larsson A."/>
            <person name="Li F.W."/>
            <person name="Perroud P.F."/>
            <person name="Phillips J."/>
            <person name="Ranjan P."/>
            <person name="Rokshar D.S."/>
            <person name="Rothfels C.J."/>
            <person name="Schneider L."/>
            <person name="Shu S."/>
            <person name="Stevenson D.W."/>
            <person name="Thummler F."/>
            <person name="Tillich M."/>
            <person name="Villarreal Aguilar J.C."/>
            <person name="Widiez T."/>
            <person name="Wong G.K."/>
            <person name="Wymore A."/>
            <person name="Zhang Y."/>
            <person name="Zimmer A.D."/>
            <person name="Quatrano R.S."/>
            <person name="Mayer K.F.X."/>
            <person name="Goodstein D."/>
            <person name="Casacuberta J.M."/>
            <person name="Vandepoele K."/>
            <person name="Reski R."/>
            <person name="Cuming A.C."/>
            <person name="Tuskan G.A."/>
            <person name="Maumus F."/>
            <person name="Salse J."/>
            <person name="Schmutz J."/>
            <person name="Rensing S.A."/>
        </authorList>
    </citation>
    <scope>NUCLEOTIDE SEQUENCE [LARGE SCALE GENOMIC DNA]</scope>
    <source>
        <strain evidence="3 4">cv. Gransden 2004</strain>
    </source>
</reference>
<proteinExistence type="predicted"/>
<dbReference type="PANTHER" id="PTHR32208:SF98">
    <property type="entry name" value="GLYOXAL OXIDASE N-TERMINAL DOMAIN-CONTAINING PROTEIN"/>
    <property type="match status" value="1"/>
</dbReference>
<dbReference type="Proteomes" id="UP000006727">
    <property type="component" value="Chromosome 26"/>
</dbReference>
<dbReference type="PANTHER" id="PTHR32208">
    <property type="entry name" value="SECRETED PROTEIN-RELATED"/>
    <property type="match status" value="1"/>
</dbReference>
<dbReference type="InterPro" id="IPR009880">
    <property type="entry name" value="Glyoxal_oxidase_N"/>
</dbReference>
<dbReference type="STRING" id="3218.A0A2K1IC94"/>
<dbReference type="Pfam" id="PF07250">
    <property type="entry name" value="Glyoxal_oxid_N"/>
    <property type="match status" value="1"/>
</dbReference>
<evidence type="ECO:0000313" key="3">
    <source>
        <dbReference type="EnsemblPlants" id="Pp3c26_8200V3.1"/>
    </source>
</evidence>
<evidence type="ECO:0000259" key="1">
    <source>
        <dbReference type="Pfam" id="PF07250"/>
    </source>
</evidence>
<dbReference type="AlphaFoldDB" id="A0A2K1IC94"/>
<feature type="domain" description="Glyoxal oxidase N-terminal" evidence="1">
    <location>
        <begin position="67"/>
        <end position="148"/>
    </location>
</feature>
<sequence>MPNELAKLRASRIGEVCRGELGKNLATCRWYSSSQLLPSGIRQIIVGGRNMPSYKFYPRKKARKGFYNLGKVMKEYPQIPGNPHNYPSAGFAAMLHLTWKIGFGVAETMVCGGVGARASNTGNANAPASASCGTIVASSGNSTWAMQNRFKFKNNWSLCPETIKVGCSLVLLPPR</sequence>
<keyword evidence="4" id="KW-1185">Reference proteome</keyword>
<evidence type="ECO:0000313" key="4">
    <source>
        <dbReference type="Proteomes" id="UP000006727"/>
    </source>
</evidence>
<accession>A0A2K1IC94</accession>